<proteinExistence type="predicted"/>
<keyword evidence="1" id="KW-0560">Oxidoreductase</keyword>
<dbReference type="RefSeq" id="WP_108955028.1">
    <property type="nucleotide sequence ID" value="NZ_BEVZ01000004.1"/>
</dbReference>
<dbReference type="Pfam" id="PF02826">
    <property type="entry name" value="2-Hacid_dh_C"/>
    <property type="match status" value="1"/>
</dbReference>
<dbReference type="Gene3D" id="3.40.50.720">
    <property type="entry name" value="NAD(P)-binding Rossmann-like Domain"/>
    <property type="match status" value="2"/>
</dbReference>
<name>A0ABV2YEF7_9ACTN</name>
<sequence>MGAERAADQAVGVVAAEAARELDRAVVVAGDEVSDPLRAALTEALGRPVTRGPASADAPVIRVGARRPAFTEGGERVVWFHSVNAGVDALLKGGADQRAWPADVLLTRTVGRMGDRMAQYVLGWALSECQRVPDFLAAHDRADWSRRDTELAAGQLALVYGAGRIGSRVAHYLRGAGIRVVEAGRATVPDADALLPDARWVVDVLPLTSATRGFFGPRRLDAMRGATFLNIGRGATVDLAALEAALSSGAVRSAVLDVLPDEPATPDHPVWHLPRTTVTSHTSGPTTDEDVVTDLLSCWRTLRTGQTPALAVPTGRGY</sequence>
<evidence type="ECO:0000313" key="5">
    <source>
        <dbReference type="Proteomes" id="UP001550850"/>
    </source>
</evidence>
<dbReference type="Proteomes" id="UP001550850">
    <property type="component" value="Unassembled WGS sequence"/>
</dbReference>
<evidence type="ECO:0000313" key="4">
    <source>
        <dbReference type="EMBL" id="MEU3554113.1"/>
    </source>
</evidence>
<dbReference type="InterPro" id="IPR006140">
    <property type="entry name" value="D-isomer_DH_NAD-bd"/>
</dbReference>
<dbReference type="InterPro" id="IPR036291">
    <property type="entry name" value="NAD(P)-bd_dom_sf"/>
</dbReference>
<dbReference type="SUPFAM" id="SSF51735">
    <property type="entry name" value="NAD(P)-binding Rossmann-fold domains"/>
    <property type="match status" value="1"/>
</dbReference>
<organism evidence="4 5">
    <name type="scientific">Streptomyces fragilis</name>
    <dbReference type="NCBI Taxonomy" id="67301"/>
    <lineage>
        <taxon>Bacteria</taxon>
        <taxon>Bacillati</taxon>
        <taxon>Actinomycetota</taxon>
        <taxon>Actinomycetes</taxon>
        <taxon>Kitasatosporales</taxon>
        <taxon>Streptomycetaceae</taxon>
        <taxon>Streptomyces</taxon>
    </lineage>
</organism>
<dbReference type="EMBL" id="JBEZUR010000008">
    <property type="protein sequence ID" value="MEU3554113.1"/>
    <property type="molecule type" value="Genomic_DNA"/>
</dbReference>
<evidence type="ECO:0000256" key="1">
    <source>
        <dbReference type="ARBA" id="ARBA00023002"/>
    </source>
</evidence>
<keyword evidence="5" id="KW-1185">Reference proteome</keyword>
<evidence type="ECO:0000256" key="2">
    <source>
        <dbReference type="ARBA" id="ARBA00023027"/>
    </source>
</evidence>
<dbReference type="PANTHER" id="PTHR43333:SF1">
    <property type="entry name" value="D-ISOMER SPECIFIC 2-HYDROXYACID DEHYDROGENASE NAD-BINDING DOMAIN-CONTAINING PROTEIN"/>
    <property type="match status" value="1"/>
</dbReference>
<accession>A0ABV2YEF7</accession>
<gene>
    <name evidence="4" type="ORF">AB0E65_07820</name>
</gene>
<evidence type="ECO:0000259" key="3">
    <source>
        <dbReference type="Pfam" id="PF02826"/>
    </source>
</evidence>
<dbReference type="PANTHER" id="PTHR43333">
    <property type="entry name" value="2-HACID_DH_C DOMAIN-CONTAINING PROTEIN"/>
    <property type="match status" value="1"/>
</dbReference>
<feature type="domain" description="D-isomer specific 2-hydroxyacid dehydrogenase NAD-binding" evidence="3">
    <location>
        <begin position="125"/>
        <end position="282"/>
    </location>
</feature>
<keyword evidence="2" id="KW-0520">NAD</keyword>
<reference evidence="4 5" key="1">
    <citation type="submission" date="2024-06" db="EMBL/GenBank/DDBJ databases">
        <title>The Natural Products Discovery Center: Release of the First 8490 Sequenced Strains for Exploring Actinobacteria Biosynthetic Diversity.</title>
        <authorList>
            <person name="Kalkreuter E."/>
            <person name="Kautsar S.A."/>
            <person name="Yang D."/>
            <person name="Bader C.D."/>
            <person name="Teijaro C.N."/>
            <person name="Fluegel L."/>
            <person name="Davis C.M."/>
            <person name="Simpson J.R."/>
            <person name="Lauterbach L."/>
            <person name="Steele A.D."/>
            <person name="Gui C."/>
            <person name="Meng S."/>
            <person name="Li G."/>
            <person name="Viehrig K."/>
            <person name="Ye F."/>
            <person name="Su P."/>
            <person name="Kiefer A.F."/>
            <person name="Nichols A."/>
            <person name="Cepeda A.J."/>
            <person name="Yan W."/>
            <person name="Fan B."/>
            <person name="Jiang Y."/>
            <person name="Adhikari A."/>
            <person name="Zheng C.-J."/>
            <person name="Schuster L."/>
            <person name="Cowan T.M."/>
            <person name="Smanski M.J."/>
            <person name="Chevrette M.G."/>
            <person name="De Carvalho L.P.S."/>
            <person name="Shen B."/>
        </authorList>
    </citation>
    <scope>NUCLEOTIDE SEQUENCE [LARGE SCALE GENOMIC DNA]</scope>
    <source>
        <strain evidence="4 5">NPDC038104</strain>
    </source>
</reference>
<protein>
    <submittedName>
        <fullName evidence="4">NAD(P)-dependent oxidoreductase</fullName>
    </submittedName>
</protein>
<comment type="caution">
    <text evidence="4">The sequence shown here is derived from an EMBL/GenBank/DDBJ whole genome shotgun (WGS) entry which is preliminary data.</text>
</comment>